<accession>A0ABN3NFZ6</accession>
<dbReference type="Proteomes" id="UP001499978">
    <property type="component" value="Unassembled WGS sequence"/>
</dbReference>
<evidence type="ECO:0000313" key="3">
    <source>
        <dbReference type="EMBL" id="GAA2521181.1"/>
    </source>
</evidence>
<sequence length="238" mass="26014">MPTSVLLAVLAAAGLLALAPALVRRYDATERLVAERTSSTARVLDRTRRPRTVPGRRPINPPRHGGVTPTAVDPPNGAARPWWRRSDRAGRAPAVYRRRRVLAALILLNLVELAGVALIGPGFWVGVVVTGTLLLIYLGHLRSRALRARRARRARVREQAWLAARQAEVRQRQAARAAARRQMQRRLAAEREALRRNALDADAAELPAAAGGGSVSYRRLNGVRGRAYEAGRPGSRPA</sequence>
<feature type="transmembrane region" description="Helical" evidence="2">
    <location>
        <begin position="101"/>
        <end position="119"/>
    </location>
</feature>
<feature type="transmembrane region" description="Helical" evidence="2">
    <location>
        <begin position="125"/>
        <end position="143"/>
    </location>
</feature>
<dbReference type="EMBL" id="BAAARY010000006">
    <property type="protein sequence ID" value="GAA2521181.1"/>
    <property type="molecule type" value="Genomic_DNA"/>
</dbReference>
<protein>
    <submittedName>
        <fullName evidence="3">Uncharacterized protein</fullName>
    </submittedName>
</protein>
<name>A0ABN3NFZ6_9ACTN</name>
<keyword evidence="2" id="KW-0812">Transmembrane</keyword>
<evidence type="ECO:0000256" key="2">
    <source>
        <dbReference type="SAM" id="Phobius"/>
    </source>
</evidence>
<dbReference type="RefSeq" id="WP_425565565.1">
    <property type="nucleotide sequence ID" value="NZ_BAAARY010000006.1"/>
</dbReference>
<keyword evidence="2" id="KW-1133">Transmembrane helix</keyword>
<comment type="caution">
    <text evidence="3">The sequence shown here is derived from an EMBL/GenBank/DDBJ whole genome shotgun (WGS) entry which is preliminary data.</text>
</comment>
<organism evidence="3 4">
    <name type="scientific">Pilimelia columellifera subsp. columellifera</name>
    <dbReference type="NCBI Taxonomy" id="706583"/>
    <lineage>
        <taxon>Bacteria</taxon>
        <taxon>Bacillati</taxon>
        <taxon>Actinomycetota</taxon>
        <taxon>Actinomycetes</taxon>
        <taxon>Micromonosporales</taxon>
        <taxon>Micromonosporaceae</taxon>
        <taxon>Pilimelia</taxon>
    </lineage>
</organism>
<feature type="region of interest" description="Disordered" evidence="1">
    <location>
        <begin position="39"/>
        <end position="80"/>
    </location>
</feature>
<keyword evidence="2" id="KW-0472">Membrane</keyword>
<keyword evidence="4" id="KW-1185">Reference proteome</keyword>
<feature type="transmembrane region" description="Helical" evidence="2">
    <location>
        <begin position="6"/>
        <end position="23"/>
    </location>
</feature>
<reference evidence="3 4" key="1">
    <citation type="journal article" date="2019" name="Int. J. Syst. Evol. Microbiol.">
        <title>The Global Catalogue of Microorganisms (GCM) 10K type strain sequencing project: providing services to taxonomists for standard genome sequencing and annotation.</title>
        <authorList>
            <consortium name="The Broad Institute Genomics Platform"/>
            <consortium name="The Broad Institute Genome Sequencing Center for Infectious Disease"/>
            <person name="Wu L."/>
            <person name="Ma J."/>
        </authorList>
    </citation>
    <scope>NUCLEOTIDE SEQUENCE [LARGE SCALE GENOMIC DNA]</scope>
    <source>
        <strain evidence="3 4">JCM 3367</strain>
    </source>
</reference>
<proteinExistence type="predicted"/>
<evidence type="ECO:0000313" key="4">
    <source>
        <dbReference type="Proteomes" id="UP001499978"/>
    </source>
</evidence>
<gene>
    <name evidence="3" type="ORF">GCM10010201_18770</name>
</gene>
<evidence type="ECO:0000256" key="1">
    <source>
        <dbReference type="SAM" id="MobiDB-lite"/>
    </source>
</evidence>